<feature type="domain" description="HD-GYP" evidence="3">
    <location>
        <begin position="152"/>
        <end position="350"/>
    </location>
</feature>
<dbReference type="InterPro" id="IPR037522">
    <property type="entry name" value="HD_GYP_dom"/>
</dbReference>
<evidence type="ECO:0000313" key="5">
    <source>
        <dbReference type="Proteomes" id="UP000298246"/>
    </source>
</evidence>
<dbReference type="Proteomes" id="UP000298246">
    <property type="component" value="Unassembled WGS sequence"/>
</dbReference>
<dbReference type="Pfam" id="PF13487">
    <property type="entry name" value="HD_5"/>
    <property type="match status" value="1"/>
</dbReference>
<dbReference type="InterPro" id="IPR003759">
    <property type="entry name" value="Cbl-bd_cap"/>
</dbReference>
<dbReference type="PANTHER" id="PTHR43155">
    <property type="entry name" value="CYCLIC DI-GMP PHOSPHODIESTERASE PA4108-RELATED"/>
    <property type="match status" value="1"/>
</dbReference>
<dbReference type="InterPro" id="IPR003607">
    <property type="entry name" value="HD/PDEase_dom"/>
</dbReference>
<dbReference type="Pfam" id="PF02607">
    <property type="entry name" value="B12-binding_2"/>
    <property type="match status" value="1"/>
</dbReference>
<dbReference type="EMBL" id="MYFO01000005">
    <property type="protein sequence ID" value="TFE90125.1"/>
    <property type="molecule type" value="Genomic_DNA"/>
</dbReference>
<dbReference type="Gene3D" id="1.10.3210.10">
    <property type="entry name" value="Hypothetical protein af1432"/>
    <property type="match status" value="1"/>
</dbReference>
<dbReference type="SUPFAM" id="SSF109604">
    <property type="entry name" value="HD-domain/PDEase-like"/>
    <property type="match status" value="1"/>
</dbReference>
<evidence type="ECO:0000259" key="2">
    <source>
        <dbReference type="PROSITE" id="PS51332"/>
    </source>
</evidence>
<dbReference type="CDD" id="cd00077">
    <property type="entry name" value="HDc"/>
    <property type="match status" value="1"/>
</dbReference>
<protein>
    <recommendedName>
        <fullName evidence="6">HD domain-containing protein</fullName>
    </recommendedName>
</protein>
<evidence type="ECO:0000256" key="1">
    <source>
        <dbReference type="SAM" id="MobiDB-lite"/>
    </source>
</evidence>
<name>A0A4Y8Q8B9_9BACL</name>
<dbReference type="AlphaFoldDB" id="A0A4Y8Q8B9"/>
<evidence type="ECO:0000313" key="4">
    <source>
        <dbReference type="EMBL" id="TFE90125.1"/>
    </source>
</evidence>
<feature type="region of interest" description="Disordered" evidence="1">
    <location>
        <begin position="56"/>
        <end position="75"/>
    </location>
</feature>
<evidence type="ECO:0000259" key="3">
    <source>
        <dbReference type="PROSITE" id="PS51832"/>
    </source>
</evidence>
<dbReference type="InterPro" id="IPR036594">
    <property type="entry name" value="Meth_synthase_dom"/>
</dbReference>
<dbReference type="PROSITE" id="PS51832">
    <property type="entry name" value="HD_GYP"/>
    <property type="match status" value="1"/>
</dbReference>
<feature type="region of interest" description="Disordered" evidence="1">
    <location>
        <begin position="83"/>
        <end position="110"/>
    </location>
</feature>
<proteinExistence type="predicted"/>
<reference evidence="4 5" key="1">
    <citation type="submission" date="2017-03" db="EMBL/GenBank/DDBJ databases">
        <title>Isolation of Levoglucosan Utilizing Bacteria.</title>
        <authorList>
            <person name="Arya A.S."/>
        </authorList>
    </citation>
    <scope>NUCLEOTIDE SEQUENCE [LARGE SCALE GENOMIC DNA]</scope>
    <source>
        <strain evidence="4 5">MEC069</strain>
    </source>
</reference>
<dbReference type="Gene3D" id="1.10.1240.10">
    <property type="entry name" value="Methionine synthase domain"/>
    <property type="match status" value="1"/>
</dbReference>
<dbReference type="InterPro" id="IPR006158">
    <property type="entry name" value="Cobalamin-bd"/>
</dbReference>
<dbReference type="GO" id="GO:0046872">
    <property type="term" value="F:metal ion binding"/>
    <property type="evidence" value="ECO:0007669"/>
    <property type="project" value="InterPro"/>
</dbReference>
<comment type="caution">
    <text evidence="4">The sequence shown here is derived from an EMBL/GenBank/DDBJ whole genome shotgun (WGS) entry which is preliminary data.</text>
</comment>
<dbReference type="GO" id="GO:0031419">
    <property type="term" value="F:cobalamin binding"/>
    <property type="evidence" value="ECO:0007669"/>
    <property type="project" value="InterPro"/>
</dbReference>
<gene>
    <name evidence="4" type="ORF">B5M42_05515</name>
</gene>
<dbReference type="SMART" id="SM00471">
    <property type="entry name" value="HDc"/>
    <property type="match status" value="1"/>
</dbReference>
<feature type="domain" description="B12-binding" evidence="2">
    <location>
        <begin position="486"/>
        <end position="602"/>
    </location>
</feature>
<dbReference type="PROSITE" id="PS51332">
    <property type="entry name" value="B12_BINDING"/>
    <property type="match status" value="1"/>
</dbReference>
<evidence type="ECO:0008006" key="6">
    <source>
        <dbReference type="Google" id="ProtNLM"/>
    </source>
</evidence>
<sequence>MNSRSAADAGSDRVASYGWGRPPRANDSYFRRYHPFFLKFYIFQRKVSIASDLGCRAKSAARPAPNRPRSRILISDTKLRQAGGSALKKEDPRQHNSQAGEPAVGSTDTRPQWHSAHWHARYEQLFADSFRRVYNEQRYGRAWRSATEVQELKQLFVRVMHTDPTVYGALLQLKSWDVYSYWHSFDVYVLGCLLKGRNEDFAFYKGLLLHDIGKLEIDQAILRKNTRLTTGEYARIQRHTQLGAAFVGEHVQFAGEVALELIGSHHERLDGSGYPAGKRAVDLSEAVRVAMVADVYSALTLERPYRAPLAASDAIAILLKTEVQYDADWLHRLMEGLGVYPLQARVELTDGRYATILHHNRSCPHLPLVQIDGRGKALELPRRGELAVKRLVGYSTDRTSGPTAWDRYVAALLSGETEQALAALEKLSDGRRIEEVYVELIAKAMQAVRARRSAGEITVAEVQVAVMVTREVMRAIAGAYSQEQPSGRKLVLTSAGYGESLHMHMLGDMLRANGWTVYTVAEPVPADDLLAFMDKHAIRSAAIFARKKADIPRLRKAVQELKRKAPAALLIVGGEALGNVRVAEADYEVRDMLRAVEELTRL</sequence>
<dbReference type="Gene3D" id="3.40.50.280">
    <property type="entry name" value="Cobalamin-binding domain"/>
    <property type="match status" value="1"/>
</dbReference>
<keyword evidence="5" id="KW-1185">Reference proteome</keyword>
<dbReference type="PANTHER" id="PTHR43155:SF2">
    <property type="entry name" value="CYCLIC DI-GMP PHOSPHODIESTERASE PA4108"/>
    <property type="match status" value="1"/>
</dbReference>
<accession>A0A4Y8Q8B9</accession>
<organism evidence="4 5">
    <name type="scientific">Paenibacillus athensensis</name>
    <dbReference type="NCBI Taxonomy" id="1967502"/>
    <lineage>
        <taxon>Bacteria</taxon>
        <taxon>Bacillati</taxon>
        <taxon>Bacillota</taxon>
        <taxon>Bacilli</taxon>
        <taxon>Bacillales</taxon>
        <taxon>Paenibacillaceae</taxon>
        <taxon>Paenibacillus</taxon>
    </lineage>
</organism>
<dbReference type="OrthoDB" id="9759601at2"/>